<evidence type="ECO:0000256" key="5">
    <source>
        <dbReference type="ARBA" id="ARBA00023002"/>
    </source>
</evidence>
<evidence type="ECO:0000256" key="3">
    <source>
        <dbReference type="ARBA" id="ARBA00022827"/>
    </source>
</evidence>
<evidence type="ECO:0000256" key="1">
    <source>
        <dbReference type="ARBA" id="ARBA00009183"/>
    </source>
</evidence>
<dbReference type="Proteomes" id="UP000028545">
    <property type="component" value="Unassembled WGS sequence"/>
</dbReference>
<keyword evidence="2" id="KW-0285">Flavoprotein</keyword>
<evidence type="ECO:0000313" key="10">
    <source>
        <dbReference type="Proteomes" id="UP000028545"/>
    </source>
</evidence>
<dbReference type="PRINTS" id="PR00370">
    <property type="entry name" value="FMOXYGENASE"/>
</dbReference>
<comment type="caution">
    <text evidence="9">The sequence shown here is derived from an EMBL/GenBank/DDBJ whole genome shotgun (WGS) entry which is preliminary data.</text>
</comment>
<dbReference type="AlphaFoldDB" id="A0A084G7F0"/>
<dbReference type="EC" id="2.7.11.19" evidence="9"/>
<dbReference type="Gene3D" id="3.50.50.60">
    <property type="entry name" value="FAD/NAD(P)-binding domain"/>
    <property type="match status" value="2"/>
</dbReference>
<dbReference type="InterPro" id="IPR000719">
    <property type="entry name" value="Prot_kinase_dom"/>
</dbReference>
<keyword evidence="5" id="KW-0560">Oxidoreductase</keyword>
<dbReference type="Pfam" id="PF00069">
    <property type="entry name" value="Pkinase"/>
    <property type="match status" value="1"/>
</dbReference>
<dbReference type="SUPFAM" id="SSF51905">
    <property type="entry name" value="FAD/NAD(P)-binding domain"/>
    <property type="match status" value="1"/>
</dbReference>
<dbReference type="GO" id="GO:0004689">
    <property type="term" value="F:phosphorylase kinase activity"/>
    <property type="evidence" value="ECO:0007669"/>
    <property type="project" value="UniProtKB-EC"/>
</dbReference>
<dbReference type="Pfam" id="PF00743">
    <property type="entry name" value="FMO-like"/>
    <property type="match status" value="1"/>
</dbReference>
<dbReference type="PANTHER" id="PTHR23023">
    <property type="entry name" value="DIMETHYLANILINE MONOOXYGENASE"/>
    <property type="match status" value="1"/>
</dbReference>
<evidence type="ECO:0000256" key="7">
    <source>
        <dbReference type="SAM" id="SignalP"/>
    </source>
</evidence>
<sequence>MEHANPTSAADVWSLGVLLYTCICGFPPFSEEFQSEEYPLSLREQIRTGTFNYPSPHWDPIGDPVLDLIDKMLIGDPIGRFTIEQCLSHPWITQLSPDGTDSTSEINKVNVDPRRRGIGVDGAVGVIVSNNVREEVGSPKIDDDLLEDNVVRPSHVSNNSSITGSVNPEREVARGDAIVGAGGRQNAYPEEGSGGEGLGLTALKNLRDEGFDAVAFERRGEVGGLWSYSNNTAFTTALSDTLCNISKFLSCFSDFPVPPACPTHPVQGDAVDYFKSYATHFNLYDHIRFSTTVKKVVRNAPDTAWDVYITNADGDSILSFDKVVFGHGGETIPKWPSMPNRDRFKGLVIHGQAYRDPTRFKGKKVLVVGFGNTACEVSLNLLGHAAKIYQSYGRGRLLLSRYDNDGVPMDLNFTWPDLRLKYLLDYAAPWLMKPLTDKFLINTMIRAAARSEPVEAGVSYSQRLKRTEKRMREDWHMLPCTSMAHIHPVVQEDYIPAVRRGDILPVKAFQDFAGEKEVLLTDGTVIEVDAVVFCTGYKLDLSIMPELEMDGACGVPLQTAEQIAQAQTTGQNGAGSKSSNSSKQEPHLPRLYQMMFPPRWASSIAILSWMSAQESRWAILELASMALSQIWAAETAKISASQAPQGKYRKPALLPSETEMNAEVDRYHAWWRKEWNADRSILQGFVRGHSFYRFLHDAAGTGMYEHIDHILSGRGWRLRSQDRELWTWLAKGPLNSYSWRLFETNPQGIPGCGRKAWPEARKAVQEAYEMCEDYKRQIRNKSKDE</sequence>
<feature type="chain" id="PRO_5001775420" evidence="7">
    <location>
        <begin position="26"/>
        <end position="785"/>
    </location>
</feature>
<dbReference type="EMBL" id="JOWA01000094">
    <property type="protein sequence ID" value="KEZ43262.1"/>
    <property type="molecule type" value="Genomic_DNA"/>
</dbReference>
<dbReference type="InterPro" id="IPR050346">
    <property type="entry name" value="FMO-like"/>
</dbReference>
<organism evidence="9 10">
    <name type="scientific">Pseudallescheria apiosperma</name>
    <name type="common">Scedosporium apiospermum</name>
    <dbReference type="NCBI Taxonomy" id="563466"/>
    <lineage>
        <taxon>Eukaryota</taxon>
        <taxon>Fungi</taxon>
        <taxon>Dikarya</taxon>
        <taxon>Ascomycota</taxon>
        <taxon>Pezizomycotina</taxon>
        <taxon>Sordariomycetes</taxon>
        <taxon>Hypocreomycetidae</taxon>
        <taxon>Microascales</taxon>
        <taxon>Microascaceae</taxon>
        <taxon>Scedosporium</taxon>
    </lineage>
</organism>
<proteinExistence type="inferred from homology"/>
<dbReference type="PROSITE" id="PS50011">
    <property type="entry name" value="PROTEIN_KINASE_DOM"/>
    <property type="match status" value="1"/>
</dbReference>
<gene>
    <name evidence="9" type="ORF">SAPIO_CDS4695</name>
</gene>
<keyword evidence="4" id="KW-0521">NADP</keyword>
<dbReference type="HOGENOM" id="CLU_006909_8_1_1"/>
<dbReference type="GO" id="GO:0050661">
    <property type="term" value="F:NADP binding"/>
    <property type="evidence" value="ECO:0007669"/>
    <property type="project" value="InterPro"/>
</dbReference>
<dbReference type="RefSeq" id="XP_016643061.1">
    <property type="nucleotide sequence ID" value="XM_016787182.1"/>
</dbReference>
<feature type="signal peptide" evidence="7">
    <location>
        <begin position="1"/>
        <end position="25"/>
    </location>
</feature>
<dbReference type="Gene3D" id="1.10.510.10">
    <property type="entry name" value="Transferase(Phosphotransferase) domain 1"/>
    <property type="match status" value="1"/>
</dbReference>
<dbReference type="VEuPathDB" id="FungiDB:SAPIO_CDS4695"/>
<keyword evidence="7" id="KW-0732">Signal</keyword>
<keyword evidence="9" id="KW-0808">Transferase</keyword>
<accession>A0A084G7F0</accession>
<dbReference type="InterPro" id="IPR011009">
    <property type="entry name" value="Kinase-like_dom_sf"/>
</dbReference>
<dbReference type="OrthoDB" id="66881at2759"/>
<comment type="similarity">
    <text evidence="1">Belongs to the FMO family.</text>
</comment>
<feature type="domain" description="Protein kinase" evidence="8">
    <location>
        <begin position="1"/>
        <end position="92"/>
    </location>
</feature>
<dbReference type="GO" id="GO:0005524">
    <property type="term" value="F:ATP binding"/>
    <property type="evidence" value="ECO:0007669"/>
    <property type="project" value="InterPro"/>
</dbReference>
<name>A0A084G7F0_PSEDA</name>
<feature type="region of interest" description="Disordered" evidence="6">
    <location>
        <begin position="566"/>
        <end position="585"/>
    </location>
</feature>
<keyword evidence="10" id="KW-1185">Reference proteome</keyword>
<dbReference type="GeneID" id="27723767"/>
<evidence type="ECO:0000256" key="6">
    <source>
        <dbReference type="SAM" id="MobiDB-lite"/>
    </source>
</evidence>
<feature type="compositionally biased region" description="Low complexity" evidence="6">
    <location>
        <begin position="566"/>
        <end position="583"/>
    </location>
</feature>
<keyword evidence="3" id="KW-0274">FAD</keyword>
<dbReference type="InterPro" id="IPR020946">
    <property type="entry name" value="Flavin_mOase-like"/>
</dbReference>
<evidence type="ECO:0000259" key="8">
    <source>
        <dbReference type="PROSITE" id="PS50011"/>
    </source>
</evidence>
<protein>
    <submittedName>
        <fullName evidence="9">Phosphorylase kinase</fullName>
        <ecNumber evidence="9">2.7.11.19</ecNumber>
    </submittedName>
</protein>
<reference evidence="9 10" key="1">
    <citation type="journal article" date="2014" name="Genome Announc.">
        <title>Draft genome sequence of the pathogenic fungus Scedosporium apiospermum.</title>
        <authorList>
            <person name="Vandeputte P."/>
            <person name="Ghamrawi S."/>
            <person name="Rechenmann M."/>
            <person name="Iltis A."/>
            <person name="Giraud S."/>
            <person name="Fleury M."/>
            <person name="Thornton C."/>
            <person name="Delhaes L."/>
            <person name="Meyer W."/>
            <person name="Papon N."/>
            <person name="Bouchara J.P."/>
        </authorList>
    </citation>
    <scope>NUCLEOTIDE SEQUENCE [LARGE SCALE GENOMIC DNA]</scope>
    <source>
        <strain evidence="9 10">IHEM 14462</strain>
    </source>
</reference>
<dbReference type="InterPro" id="IPR036188">
    <property type="entry name" value="FAD/NAD-bd_sf"/>
</dbReference>
<evidence type="ECO:0000256" key="4">
    <source>
        <dbReference type="ARBA" id="ARBA00022857"/>
    </source>
</evidence>
<keyword evidence="9" id="KW-0418">Kinase</keyword>
<evidence type="ECO:0000256" key="2">
    <source>
        <dbReference type="ARBA" id="ARBA00022630"/>
    </source>
</evidence>
<dbReference type="InterPro" id="IPR000960">
    <property type="entry name" value="Flavin_mOase"/>
</dbReference>
<dbReference type="KEGG" id="sapo:SAPIO_CDS4695"/>
<evidence type="ECO:0000313" key="9">
    <source>
        <dbReference type="EMBL" id="KEZ43262.1"/>
    </source>
</evidence>
<dbReference type="GO" id="GO:0004499">
    <property type="term" value="F:N,N-dimethylaniline monooxygenase activity"/>
    <property type="evidence" value="ECO:0007669"/>
    <property type="project" value="InterPro"/>
</dbReference>
<dbReference type="SUPFAM" id="SSF56112">
    <property type="entry name" value="Protein kinase-like (PK-like)"/>
    <property type="match status" value="1"/>
</dbReference>
<dbReference type="GO" id="GO:0050660">
    <property type="term" value="F:flavin adenine dinucleotide binding"/>
    <property type="evidence" value="ECO:0007669"/>
    <property type="project" value="InterPro"/>
</dbReference>